<protein>
    <submittedName>
        <fullName evidence="1">Uncharacterized protein</fullName>
    </submittedName>
</protein>
<name>A0A7Z2VP02_9BACL</name>
<sequence>MALALELAKTFIQNKLQAMAMTHLHVRRQGRCLIVYSVEWDEVAIRAILTLMPRNDFVLSIANHRGKWQLIPLVGPLPEMMAVLTEDLAFSLARWPNSSSNRFYESS</sequence>
<dbReference type="Proteomes" id="UP000502248">
    <property type="component" value="Chromosome"/>
</dbReference>
<proteinExistence type="predicted"/>
<gene>
    <name evidence="1" type="ORF">HH215_26965</name>
</gene>
<dbReference type="RefSeq" id="WP_169282693.1">
    <property type="nucleotide sequence ID" value="NZ_CP051680.1"/>
</dbReference>
<dbReference type="EMBL" id="CP051680">
    <property type="protein sequence ID" value="QJD86444.1"/>
    <property type="molecule type" value="Genomic_DNA"/>
</dbReference>
<dbReference type="AlphaFoldDB" id="A0A7Z2VP02"/>
<organism evidence="1 2">
    <name type="scientific">Cohnella herbarum</name>
    <dbReference type="NCBI Taxonomy" id="2728023"/>
    <lineage>
        <taxon>Bacteria</taxon>
        <taxon>Bacillati</taxon>
        <taxon>Bacillota</taxon>
        <taxon>Bacilli</taxon>
        <taxon>Bacillales</taxon>
        <taxon>Paenibacillaceae</taxon>
        <taxon>Cohnella</taxon>
    </lineage>
</organism>
<reference evidence="1 2" key="1">
    <citation type="submission" date="2020-04" db="EMBL/GenBank/DDBJ databases">
        <title>Genome sequencing of novel species.</title>
        <authorList>
            <person name="Heo J."/>
            <person name="Kim S.-J."/>
            <person name="Kim J.-S."/>
            <person name="Hong S.-B."/>
            <person name="Kwon S.-W."/>
        </authorList>
    </citation>
    <scope>NUCLEOTIDE SEQUENCE [LARGE SCALE GENOMIC DNA]</scope>
    <source>
        <strain evidence="1 2">MFER-1</strain>
    </source>
</reference>
<accession>A0A7Z2VP02</accession>
<dbReference type="KEGG" id="cheb:HH215_26965"/>
<evidence type="ECO:0000313" key="1">
    <source>
        <dbReference type="EMBL" id="QJD86444.1"/>
    </source>
</evidence>
<keyword evidence="2" id="KW-1185">Reference proteome</keyword>
<evidence type="ECO:0000313" key="2">
    <source>
        <dbReference type="Proteomes" id="UP000502248"/>
    </source>
</evidence>